<gene>
    <name evidence="2" type="ORF">JK386_00765</name>
</gene>
<dbReference type="Proteomes" id="UP000663791">
    <property type="component" value="Unassembled WGS sequence"/>
</dbReference>
<sequence>MYDAPTSLLPATVPAGLAGGALALTGADLVWILLAVFALIAAGSALWRVIPRNGEL</sequence>
<keyword evidence="1" id="KW-0472">Membrane</keyword>
<dbReference type="AlphaFoldDB" id="A0A938Y5U5"/>
<evidence type="ECO:0000313" key="2">
    <source>
        <dbReference type="EMBL" id="MBM9458430.1"/>
    </source>
</evidence>
<keyword evidence="1" id="KW-1133">Transmembrane helix</keyword>
<protein>
    <submittedName>
        <fullName evidence="2">Uncharacterized protein</fullName>
    </submittedName>
</protein>
<evidence type="ECO:0000256" key="1">
    <source>
        <dbReference type="SAM" id="Phobius"/>
    </source>
</evidence>
<comment type="caution">
    <text evidence="2">The sequence shown here is derived from an EMBL/GenBank/DDBJ whole genome shotgun (WGS) entry which is preliminary data.</text>
</comment>
<accession>A0A938Y5U5</accession>
<keyword evidence="3" id="KW-1185">Reference proteome</keyword>
<dbReference type="EMBL" id="JAERTX010000001">
    <property type="protein sequence ID" value="MBM9458430.1"/>
    <property type="molecule type" value="Genomic_DNA"/>
</dbReference>
<reference evidence="2" key="1">
    <citation type="submission" date="2021-01" db="EMBL/GenBank/DDBJ databases">
        <title>Novel species in genus Nocardioides.</title>
        <authorList>
            <person name="Zhang G."/>
        </authorList>
    </citation>
    <scope>NUCLEOTIDE SEQUENCE</scope>
    <source>
        <strain evidence="2">Zg-536</strain>
    </source>
</reference>
<feature type="transmembrane region" description="Helical" evidence="1">
    <location>
        <begin position="29"/>
        <end position="50"/>
    </location>
</feature>
<evidence type="ECO:0000313" key="3">
    <source>
        <dbReference type="Proteomes" id="UP000663791"/>
    </source>
</evidence>
<keyword evidence="1" id="KW-0812">Transmembrane</keyword>
<organism evidence="2 3">
    <name type="scientific">Nocardioides faecalis</name>
    <dbReference type="NCBI Taxonomy" id="2803858"/>
    <lineage>
        <taxon>Bacteria</taxon>
        <taxon>Bacillati</taxon>
        <taxon>Actinomycetota</taxon>
        <taxon>Actinomycetes</taxon>
        <taxon>Propionibacteriales</taxon>
        <taxon>Nocardioidaceae</taxon>
        <taxon>Nocardioides</taxon>
    </lineage>
</organism>
<dbReference type="RefSeq" id="WP_205289736.1">
    <property type="nucleotide sequence ID" value="NZ_CP074406.1"/>
</dbReference>
<proteinExistence type="predicted"/>
<name>A0A938Y5U5_9ACTN</name>